<dbReference type="SUPFAM" id="SSF55781">
    <property type="entry name" value="GAF domain-like"/>
    <property type="match status" value="2"/>
</dbReference>
<evidence type="ECO:0000313" key="3">
    <source>
        <dbReference type="Proteomes" id="UP001444625"/>
    </source>
</evidence>
<organism evidence="2 3">
    <name type="scientific">Ornithinibacillus xuwenensis</name>
    <dbReference type="NCBI Taxonomy" id="3144668"/>
    <lineage>
        <taxon>Bacteria</taxon>
        <taxon>Bacillati</taxon>
        <taxon>Bacillota</taxon>
        <taxon>Bacilli</taxon>
        <taxon>Bacillales</taxon>
        <taxon>Bacillaceae</taxon>
        <taxon>Ornithinibacillus</taxon>
    </lineage>
</organism>
<dbReference type="SUPFAM" id="SSF55073">
    <property type="entry name" value="Nucleotide cyclase"/>
    <property type="match status" value="1"/>
</dbReference>
<sequence length="630" mass="72063">MMNEQNDREKIQSIYYNLLTTLSPNSRKVFYSQLGEGIKGLLDSVFAEIYMFDFWNKRFELVSIEDSLYLNKYIEDSNYFYRDIIIDGVSAPAFPVDDIFTRDLPEISYKIVALHPEIGPVGFIILGERIENTVSDSALLQLKEETEKLLSHIYRLAHAKSNEEKNRFLFETTSQFFTLTNKTDIFTEIITSIRKFYPNLDYYLLLSQDHDKTSSLPIKALKFSDDATKHVSEQAFINGELQIEDRIQEKSTCIYAPLKGYQGVYGVLQIISPTIIEIPEYEIEFITNFGNAAGKAIENVTLYQSSKHLVSDLQLINNITHELNSNLNVNEITNLVKEQIIRSSLAQEVGFIYKTQELAHKFEVLEGSTSYFNTVQGRGFIRYLAEDMISRKEGIFSGDYKNPDLQIPYRSVMVLPMENSGEINGFVVVLHEKSYAFSFDKYKLLQLLVRPSTLAFVNTILKEQLQKAASTDYLTQLYSRNYMDEKIVQHMESGEMGTLILFDIDDFKKINDTHGHYVGDEVIKQVADIIMSSIDERDVPARWGGEELAIYLPNTLINEGLQLAKNIGNQVENFTEPRVTLSAGVSSWSGKSEDSARDFFIRADKALYEAKSFGKNCVVKCEELKHEKGD</sequence>
<reference evidence="2 3" key="1">
    <citation type="submission" date="2024-05" db="EMBL/GenBank/DDBJ databases">
        <authorList>
            <person name="Haq I."/>
            <person name="Ullah Z."/>
            <person name="Ahmad R."/>
            <person name="Li M."/>
            <person name="Tong Y."/>
        </authorList>
    </citation>
    <scope>NUCLEOTIDE SEQUENCE [LARGE SCALE GENOMIC DNA]</scope>
    <source>
        <strain evidence="2 3">16A2E</strain>
    </source>
</reference>
<dbReference type="Gene3D" id="3.30.70.270">
    <property type="match status" value="1"/>
</dbReference>
<dbReference type="CDD" id="cd01949">
    <property type="entry name" value="GGDEF"/>
    <property type="match status" value="1"/>
</dbReference>
<gene>
    <name evidence="2" type="ORF">ABC228_18450</name>
</gene>
<dbReference type="GO" id="GO:0052621">
    <property type="term" value="F:diguanylate cyclase activity"/>
    <property type="evidence" value="ECO:0007669"/>
    <property type="project" value="UniProtKB-EC"/>
</dbReference>
<comment type="caution">
    <text evidence="2">The sequence shown here is derived from an EMBL/GenBank/DDBJ whole genome shotgun (WGS) entry which is preliminary data.</text>
</comment>
<dbReference type="EMBL" id="JBDIML010000011">
    <property type="protein sequence ID" value="MEN2769159.1"/>
    <property type="molecule type" value="Genomic_DNA"/>
</dbReference>
<evidence type="ECO:0000313" key="2">
    <source>
        <dbReference type="EMBL" id="MEN2769159.1"/>
    </source>
</evidence>
<keyword evidence="3" id="KW-1185">Reference proteome</keyword>
<dbReference type="RefSeq" id="WP_345826654.1">
    <property type="nucleotide sequence ID" value="NZ_JBDIML010000011.1"/>
</dbReference>
<keyword evidence="2" id="KW-0548">Nucleotidyltransferase</keyword>
<dbReference type="SMART" id="SM00267">
    <property type="entry name" value="GGDEF"/>
    <property type="match status" value="1"/>
</dbReference>
<evidence type="ECO:0000259" key="1">
    <source>
        <dbReference type="PROSITE" id="PS50887"/>
    </source>
</evidence>
<dbReference type="Gene3D" id="3.30.450.40">
    <property type="match status" value="2"/>
</dbReference>
<dbReference type="PANTHER" id="PTHR45138">
    <property type="entry name" value="REGULATORY COMPONENTS OF SENSORY TRANSDUCTION SYSTEM"/>
    <property type="match status" value="1"/>
</dbReference>
<dbReference type="NCBIfam" id="TIGR00254">
    <property type="entry name" value="GGDEF"/>
    <property type="match status" value="1"/>
</dbReference>
<dbReference type="InterPro" id="IPR043128">
    <property type="entry name" value="Rev_trsase/Diguanyl_cyclase"/>
</dbReference>
<dbReference type="InterPro" id="IPR050469">
    <property type="entry name" value="Diguanylate_Cyclase"/>
</dbReference>
<accession>A0ABU9XPX6</accession>
<dbReference type="InterPro" id="IPR029787">
    <property type="entry name" value="Nucleotide_cyclase"/>
</dbReference>
<keyword evidence="2" id="KW-0808">Transferase</keyword>
<dbReference type="PANTHER" id="PTHR45138:SF9">
    <property type="entry name" value="DIGUANYLATE CYCLASE DGCM-RELATED"/>
    <property type="match status" value="1"/>
</dbReference>
<dbReference type="PROSITE" id="PS50887">
    <property type="entry name" value="GGDEF"/>
    <property type="match status" value="1"/>
</dbReference>
<name>A0ABU9XPX6_9BACI</name>
<dbReference type="InterPro" id="IPR000160">
    <property type="entry name" value="GGDEF_dom"/>
</dbReference>
<dbReference type="Pfam" id="PF00990">
    <property type="entry name" value="GGDEF"/>
    <property type="match status" value="1"/>
</dbReference>
<proteinExistence type="predicted"/>
<dbReference type="InterPro" id="IPR029016">
    <property type="entry name" value="GAF-like_dom_sf"/>
</dbReference>
<protein>
    <submittedName>
        <fullName evidence="2">GGDEF domain-containing protein</fullName>
        <ecNumber evidence="2">2.7.7.65</ecNumber>
    </submittedName>
</protein>
<dbReference type="EC" id="2.7.7.65" evidence="2"/>
<dbReference type="Proteomes" id="UP001444625">
    <property type="component" value="Unassembled WGS sequence"/>
</dbReference>
<feature type="domain" description="GGDEF" evidence="1">
    <location>
        <begin position="495"/>
        <end position="623"/>
    </location>
</feature>